<name>A0ABU8LR02_9MICO</name>
<keyword evidence="3" id="KW-1185">Reference proteome</keyword>
<organism evidence="2 3">
    <name type="scientific">Microbacterium marmarense</name>
    <dbReference type="NCBI Taxonomy" id="3122051"/>
    <lineage>
        <taxon>Bacteria</taxon>
        <taxon>Bacillati</taxon>
        <taxon>Actinomycetota</taxon>
        <taxon>Actinomycetes</taxon>
        <taxon>Micrococcales</taxon>
        <taxon>Microbacteriaceae</taxon>
        <taxon>Microbacterium</taxon>
    </lineage>
</organism>
<sequence length="232" mass="25217">MVSQSRSLVVRGGWPGHYPADATDAFIPFLESAGFAVRIADSPAIYADAEAMAETDLIVQCITMSKIEPDEFRGLDAAVRRGVGFAGWHGGIADSFRNTPEYLQLVGGQFVKHPPKPEDQQIGDPSDNVVPHSVAITAIGEDHPITRGVGDFVLATEQYWVLTDDYNEVLATTTHPSKPGDPWHVPVICPAVWTRQWGEGRVFVATPGHAPDVLAEAPVRTIIERGLLWASR</sequence>
<protein>
    <submittedName>
        <fullName evidence="2">ThuA domain-containing protein</fullName>
    </submittedName>
</protein>
<evidence type="ECO:0000259" key="1">
    <source>
        <dbReference type="Pfam" id="PF06283"/>
    </source>
</evidence>
<evidence type="ECO:0000313" key="2">
    <source>
        <dbReference type="EMBL" id="MEJ1154682.1"/>
    </source>
</evidence>
<dbReference type="RefSeq" id="WP_337337641.1">
    <property type="nucleotide sequence ID" value="NZ_JBBDGL010000001.1"/>
</dbReference>
<gene>
    <name evidence="2" type="ORF">WDU96_03590</name>
</gene>
<dbReference type="Gene3D" id="3.40.50.880">
    <property type="match status" value="1"/>
</dbReference>
<dbReference type="PANTHER" id="PTHR40469:SF2">
    <property type="entry name" value="GALACTOSE-BINDING DOMAIN-LIKE SUPERFAMILY PROTEIN"/>
    <property type="match status" value="1"/>
</dbReference>
<accession>A0ABU8LR02</accession>
<dbReference type="PANTHER" id="PTHR40469">
    <property type="entry name" value="SECRETED GLYCOSYL HYDROLASE"/>
    <property type="match status" value="1"/>
</dbReference>
<dbReference type="EMBL" id="JBBDGL010000001">
    <property type="protein sequence ID" value="MEJ1154682.1"/>
    <property type="molecule type" value="Genomic_DNA"/>
</dbReference>
<dbReference type="Pfam" id="PF06283">
    <property type="entry name" value="ThuA"/>
    <property type="match status" value="1"/>
</dbReference>
<evidence type="ECO:0000313" key="3">
    <source>
        <dbReference type="Proteomes" id="UP001368654"/>
    </source>
</evidence>
<reference evidence="2 3" key="1">
    <citation type="submission" date="2024-02" db="EMBL/GenBank/DDBJ databases">
        <authorList>
            <person name="Saticioglu I.B."/>
        </authorList>
    </citation>
    <scope>NUCLEOTIDE SEQUENCE [LARGE SCALE GENOMIC DNA]</scope>
    <source>
        <strain evidence="2 3">Mu-86</strain>
    </source>
</reference>
<dbReference type="InterPro" id="IPR029010">
    <property type="entry name" value="ThuA-like"/>
</dbReference>
<feature type="domain" description="ThuA-like" evidence="1">
    <location>
        <begin position="8"/>
        <end position="230"/>
    </location>
</feature>
<proteinExistence type="predicted"/>
<dbReference type="SUPFAM" id="SSF52317">
    <property type="entry name" value="Class I glutamine amidotransferase-like"/>
    <property type="match status" value="1"/>
</dbReference>
<dbReference type="InterPro" id="IPR029062">
    <property type="entry name" value="Class_I_gatase-like"/>
</dbReference>
<dbReference type="Proteomes" id="UP001368654">
    <property type="component" value="Unassembled WGS sequence"/>
</dbReference>
<comment type="caution">
    <text evidence="2">The sequence shown here is derived from an EMBL/GenBank/DDBJ whole genome shotgun (WGS) entry which is preliminary data.</text>
</comment>